<protein>
    <submittedName>
        <fullName evidence="2">Uncharacterized protein</fullName>
    </submittedName>
</protein>
<dbReference type="EMBL" id="JBHLVO010000002">
    <property type="protein sequence ID" value="MFC0270664.1"/>
    <property type="molecule type" value="Genomic_DNA"/>
</dbReference>
<sequence>MAIILAVVFTWLFIGLMVLIPKGMNILESLFVFFIVSIANNLFCSYMMANLEWVEVFETPTAKTVIMM</sequence>
<dbReference type="Proteomes" id="UP001589854">
    <property type="component" value="Unassembled WGS sequence"/>
</dbReference>
<name>A0ABV6GAE8_9BACI</name>
<evidence type="ECO:0000256" key="1">
    <source>
        <dbReference type="SAM" id="Phobius"/>
    </source>
</evidence>
<dbReference type="RefSeq" id="WP_378930861.1">
    <property type="nucleotide sequence ID" value="NZ_JBHLVO010000002.1"/>
</dbReference>
<comment type="caution">
    <text evidence="2">The sequence shown here is derived from an EMBL/GenBank/DDBJ whole genome shotgun (WGS) entry which is preliminary data.</text>
</comment>
<evidence type="ECO:0000313" key="3">
    <source>
        <dbReference type="Proteomes" id="UP001589854"/>
    </source>
</evidence>
<keyword evidence="3" id="KW-1185">Reference proteome</keyword>
<gene>
    <name evidence="2" type="ORF">ACFFIX_04260</name>
</gene>
<keyword evidence="1" id="KW-0472">Membrane</keyword>
<accession>A0ABV6GAE8</accession>
<evidence type="ECO:0000313" key="2">
    <source>
        <dbReference type="EMBL" id="MFC0270664.1"/>
    </source>
</evidence>
<reference evidence="2 3" key="1">
    <citation type="submission" date="2024-09" db="EMBL/GenBank/DDBJ databases">
        <authorList>
            <person name="Sun Q."/>
            <person name="Mori K."/>
        </authorList>
    </citation>
    <scope>NUCLEOTIDE SEQUENCE [LARGE SCALE GENOMIC DNA]</scope>
    <source>
        <strain evidence="2 3">CCM 7228</strain>
    </source>
</reference>
<organism evidence="2 3">
    <name type="scientific">Metabacillus herbersteinensis</name>
    <dbReference type="NCBI Taxonomy" id="283816"/>
    <lineage>
        <taxon>Bacteria</taxon>
        <taxon>Bacillati</taxon>
        <taxon>Bacillota</taxon>
        <taxon>Bacilli</taxon>
        <taxon>Bacillales</taxon>
        <taxon>Bacillaceae</taxon>
        <taxon>Metabacillus</taxon>
    </lineage>
</organism>
<feature type="transmembrane region" description="Helical" evidence="1">
    <location>
        <begin position="29"/>
        <end position="49"/>
    </location>
</feature>
<keyword evidence="1" id="KW-0812">Transmembrane</keyword>
<keyword evidence="1" id="KW-1133">Transmembrane helix</keyword>
<proteinExistence type="predicted"/>